<dbReference type="InterPro" id="IPR036938">
    <property type="entry name" value="PAP2/HPO_sf"/>
</dbReference>
<keyword evidence="6" id="KW-1185">Reference proteome</keyword>
<dbReference type="EMBL" id="JACJVP010000001">
    <property type="protein sequence ID" value="MBB6669309.1"/>
    <property type="molecule type" value="Genomic_DNA"/>
</dbReference>
<name>A0A7X0VE91_9BACL</name>
<feature type="transmembrane region" description="Helical" evidence="2">
    <location>
        <begin position="223"/>
        <end position="243"/>
    </location>
</feature>
<evidence type="ECO:0000313" key="5">
    <source>
        <dbReference type="EMBL" id="MBB6669309.1"/>
    </source>
</evidence>
<keyword evidence="2" id="KW-0812">Transmembrane</keyword>
<comment type="caution">
    <text evidence="5">The sequence shown here is derived from an EMBL/GenBank/DDBJ whole genome shotgun (WGS) entry which is preliminary data.</text>
</comment>
<dbReference type="CDD" id="cd03392">
    <property type="entry name" value="PAP2_like_2"/>
    <property type="match status" value="1"/>
</dbReference>
<feature type="transmembrane region" description="Helical" evidence="2">
    <location>
        <begin position="111"/>
        <end position="128"/>
    </location>
</feature>
<dbReference type="Pfam" id="PF01569">
    <property type="entry name" value="PAP2"/>
    <property type="match status" value="1"/>
</dbReference>
<dbReference type="InterPro" id="IPR000326">
    <property type="entry name" value="PAP2/HPO"/>
</dbReference>
<evidence type="ECO:0000259" key="4">
    <source>
        <dbReference type="Pfam" id="PF09335"/>
    </source>
</evidence>
<feature type="transmembrane region" description="Helical" evidence="2">
    <location>
        <begin position="174"/>
        <end position="193"/>
    </location>
</feature>
<dbReference type="PANTHER" id="PTHR42709:SF9">
    <property type="entry name" value="ALKALINE PHOSPHATASE LIKE PROTEIN"/>
    <property type="match status" value="1"/>
</dbReference>
<feature type="transmembrane region" description="Helical" evidence="2">
    <location>
        <begin position="140"/>
        <end position="162"/>
    </location>
</feature>
<feature type="transmembrane region" description="Helical" evidence="2">
    <location>
        <begin position="276"/>
        <end position="298"/>
    </location>
</feature>
<accession>A0A7X0VE91</accession>
<dbReference type="InterPro" id="IPR032816">
    <property type="entry name" value="VTT_dom"/>
</dbReference>
<feature type="domain" description="Phosphatidic acid phosphatase type 2/haloperoxidase" evidence="3">
    <location>
        <begin position="340"/>
        <end position="412"/>
    </location>
</feature>
<proteinExistence type="inferred from homology"/>
<feature type="transmembrane region" description="Helical" evidence="2">
    <location>
        <begin position="53"/>
        <end position="74"/>
    </location>
</feature>
<organism evidence="5 6">
    <name type="scientific">Cohnella nanjingensis</name>
    <dbReference type="NCBI Taxonomy" id="1387779"/>
    <lineage>
        <taxon>Bacteria</taxon>
        <taxon>Bacillati</taxon>
        <taxon>Bacillota</taxon>
        <taxon>Bacilli</taxon>
        <taxon>Bacillales</taxon>
        <taxon>Paenibacillaceae</taxon>
        <taxon>Cohnella</taxon>
    </lineage>
</organism>
<feature type="transmembrane region" description="Helical" evidence="2">
    <location>
        <begin position="399"/>
        <end position="420"/>
    </location>
</feature>
<comment type="similarity">
    <text evidence="1">Belongs to the DedA family.</text>
</comment>
<dbReference type="SUPFAM" id="SSF48317">
    <property type="entry name" value="Acid phosphatase/Vanadium-dependent haloperoxidase"/>
    <property type="match status" value="1"/>
</dbReference>
<dbReference type="InterPro" id="IPR051311">
    <property type="entry name" value="DedA_domain"/>
</dbReference>
<evidence type="ECO:0000256" key="2">
    <source>
        <dbReference type="SAM" id="Phobius"/>
    </source>
</evidence>
<evidence type="ECO:0000313" key="6">
    <source>
        <dbReference type="Proteomes" id="UP000547209"/>
    </source>
</evidence>
<dbReference type="Gene3D" id="1.20.144.10">
    <property type="entry name" value="Phosphatidic acid phosphatase type 2/haloperoxidase"/>
    <property type="match status" value="1"/>
</dbReference>
<reference evidence="5 6" key="1">
    <citation type="submission" date="2020-08" db="EMBL/GenBank/DDBJ databases">
        <title>Cohnella phylogeny.</title>
        <authorList>
            <person name="Dunlap C."/>
        </authorList>
    </citation>
    <scope>NUCLEOTIDE SEQUENCE [LARGE SCALE GENOMIC DNA]</scope>
    <source>
        <strain evidence="5 6">DSM 28246</strain>
    </source>
</reference>
<dbReference type="RefSeq" id="WP_185140728.1">
    <property type="nucleotide sequence ID" value="NZ_JACJVP010000001.1"/>
</dbReference>
<feature type="domain" description="VTT" evidence="4">
    <location>
        <begin position="33"/>
        <end position="159"/>
    </location>
</feature>
<protein>
    <submittedName>
        <fullName evidence="5">Bifunctional DedA family/phosphatase PAP2 family protein</fullName>
    </submittedName>
</protein>
<dbReference type="Proteomes" id="UP000547209">
    <property type="component" value="Unassembled WGS sequence"/>
</dbReference>
<gene>
    <name evidence="5" type="ORF">H7C19_01265</name>
</gene>
<dbReference type="PANTHER" id="PTHR42709">
    <property type="entry name" value="ALKALINE PHOSPHATASE LIKE PROTEIN"/>
    <property type="match status" value="1"/>
</dbReference>
<dbReference type="Pfam" id="PF09335">
    <property type="entry name" value="VTT_dom"/>
    <property type="match status" value="1"/>
</dbReference>
<evidence type="ECO:0000259" key="3">
    <source>
        <dbReference type="Pfam" id="PF01569"/>
    </source>
</evidence>
<keyword evidence="2" id="KW-1133">Transmembrane helix</keyword>
<dbReference type="GO" id="GO:0005886">
    <property type="term" value="C:plasma membrane"/>
    <property type="evidence" value="ECO:0007669"/>
    <property type="project" value="TreeGrafter"/>
</dbReference>
<evidence type="ECO:0000256" key="1">
    <source>
        <dbReference type="ARBA" id="ARBA00010792"/>
    </source>
</evidence>
<feature type="transmembrane region" description="Helical" evidence="2">
    <location>
        <begin position="373"/>
        <end position="393"/>
    </location>
</feature>
<keyword evidence="2" id="KW-0472">Membrane</keyword>
<sequence>MGYISHFLTHLLEQYGYGVLFSSLFVEMLALPLPGEFIMTYAGLIVYQGNLNWLMSILVGWIGTSLGMTLSYWIGYRLGNPFFEKYGARFHFGPDKLNGVSKWFGRYGNKMLIIAYFIPGVRHITGYFSGTTRISFRKYAVYAFSGAFLWVSIFITLGKLLGPKWNQYHHTINLYMIIIGVISAAAYLLISFYKKNRLRIQNRILTLLDKSLQQYRSVGKVKFIILAAATLFVVFFSIAIGLIQDFLAHEFSQFDEISAYIVGQVFDSSWADAMNLWTYLGSYTMMWPLIILTAVWIGYTGKDRLLEIAFYAMVLFGGEGLDEGLRRLFHRSGPVGHPFTFPSEQALITLTVYGFTAYLLVRHHGKYKNRIIAVLAVSILSLLAGISVIYLGIEYPSDVIAGYVFGGLWISLNVVLLEIFRVMKSNRAGPRTKFAF</sequence>
<dbReference type="AlphaFoldDB" id="A0A7X0VE91"/>